<dbReference type="AlphaFoldDB" id="A0A8J5RBZ3"/>
<name>A0A8J5RBZ3_ZIZPA</name>
<evidence type="ECO:0000313" key="2">
    <source>
        <dbReference type="Proteomes" id="UP000729402"/>
    </source>
</evidence>
<sequence>MARVWDVLRRNFRARFLYDHLLYWGIYKEQAQNAVVLLLWLEMAMGMPSDIIGDAAVLRDYNRLGRVVMEADAVMRFVHDGTPLTESVAAVPAIAELCASHRYPGLVDYSFFRFHRGLVSRGIRCIRAGVAAVVFDETYQVLRSRYWAGLLGDAMPPPLAAAAAVTVTAELEDFRSVFVSFSNGFPVSKRAIYDFFSRENIGPDYIERITTETDVLEGETPKHGLVVFYCKDGMEDAMRCKTRRLFRIDRVVMTAHRYE</sequence>
<dbReference type="Proteomes" id="UP000729402">
    <property type="component" value="Unassembled WGS sequence"/>
</dbReference>
<proteinExistence type="predicted"/>
<dbReference type="PANTHER" id="PTHR33527">
    <property type="entry name" value="OS07G0274300 PROTEIN"/>
    <property type="match status" value="1"/>
</dbReference>
<accession>A0A8J5RBZ3</accession>
<dbReference type="PANTHER" id="PTHR33527:SF23">
    <property type="entry name" value="RRM DOMAIN-CONTAINING PROTEIN"/>
    <property type="match status" value="1"/>
</dbReference>
<dbReference type="OrthoDB" id="664476at2759"/>
<evidence type="ECO:0000313" key="1">
    <source>
        <dbReference type="EMBL" id="KAG8043133.1"/>
    </source>
</evidence>
<dbReference type="EMBL" id="JAAALK010001159">
    <property type="protein sequence ID" value="KAG8043133.1"/>
    <property type="molecule type" value="Genomic_DNA"/>
</dbReference>
<reference evidence="1" key="1">
    <citation type="journal article" date="2021" name="bioRxiv">
        <title>Whole Genome Assembly and Annotation of Northern Wild Rice, Zizania palustris L., Supports a Whole Genome Duplication in the Zizania Genus.</title>
        <authorList>
            <person name="Haas M."/>
            <person name="Kono T."/>
            <person name="Macchietto M."/>
            <person name="Millas R."/>
            <person name="McGilp L."/>
            <person name="Shao M."/>
            <person name="Duquette J."/>
            <person name="Hirsch C.N."/>
            <person name="Kimball J."/>
        </authorList>
    </citation>
    <scope>NUCLEOTIDE SEQUENCE</scope>
    <source>
        <tissue evidence="1">Fresh leaf tissue</tissue>
    </source>
</reference>
<gene>
    <name evidence="1" type="ORF">GUJ93_ZPchr0586g11354</name>
</gene>
<reference evidence="1" key="2">
    <citation type="submission" date="2021-02" db="EMBL/GenBank/DDBJ databases">
        <authorList>
            <person name="Kimball J.A."/>
            <person name="Haas M.W."/>
            <person name="Macchietto M."/>
            <person name="Kono T."/>
            <person name="Duquette J."/>
            <person name="Shao M."/>
        </authorList>
    </citation>
    <scope>NUCLEOTIDE SEQUENCE</scope>
    <source>
        <tissue evidence="1">Fresh leaf tissue</tissue>
    </source>
</reference>
<comment type="caution">
    <text evidence="1">The sequence shown here is derived from an EMBL/GenBank/DDBJ whole genome shotgun (WGS) entry which is preliminary data.</text>
</comment>
<organism evidence="1 2">
    <name type="scientific">Zizania palustris</name>
    <name type="common">Northern wild rice</name>
    <dbReference type="NCBI Taxonomy" id="103762"/>
    <lineage>
        <taxon>Eukaryota</taxon>
        <taxon>Viridiplantae</taxon>
        <taxon>Streptophyta</taxon>
        <taxon>Embryophyta</taxon>
        <taxon>Tracheophyta</taxon>
        <taxon>Spermatophyta</taxon>
        <taxon>Magnoliopsida</taxon>
        <taxon>Liliopsida</taxon>
        <taxon>Poales</taxon>
        <taxon>Poaceae</taxon>
        <taxon>BOP clade</taxon>
        <taxon>Oryzoideae</taxon>
        <taxon>Oryzeae</taxon>
        <taxon>Zizaniinae</taxon>
        <taxon>Zizania</taxon>
    </lineage>
</organism>
<keyword evidence="2" id="KW-1185">Reference proteome</keyword>
<protein>
    <submittedName>
        <fullName evidence="1">Uncharacterized protein</fullName>
    </submittedName>
</protein>